<dbReference type="KEGG" id="nbe:Back2_19570"/>
<evidence type="ECO:0000256" key="4">
    <source>
        <dbReference type="ARBA" id="ARBA00022692"/>
    </source>
</evidence>
<dbReference type="GO" id="GO:0005886">
    <property type="term" value="C:plasma membrane"/>
    <property type="evidence" value="ECO:0007669"/>
    <property type="project" value="UniProtKB-SubCell"/>
</dbReference>
<accession>A0A3G9IF74</accession>
<feature type="transmembrane region" description="Helical" evidence="9">
    <location>
        <begin position="62"/>
        <end position="88"/>
    </location>
</feature>
<dbReference type="PROSITE" id="PS50928">
    <property type="entry name" value="ABC_TM1"/>
    <property type="match status" value="1"/>
</dbReference>
<evidence type="ECO:0000313" key="13">
    <source>
        <dbReference type="Proteomes" id="UP000271573"/>
    </source>
</evidence>
<dbReference type="InterPro" id="IPR035906">
    <property type="entry name" value="MetI-like_sf"/>
</dbReference>
<dbReference type="PANTHER" id="PTHR30406:SF8">
    <property type="entry name" value="SULFATE TRANSPORT SYSTEM PERMEASE PROTEIN CYST"/>
    <property type="match status" value="1"/>
</dbReference>
<evidence type="ECO:0000256" key="8">
    <source>
        <dbReference type="ARBA" id="ARBA00025323"/>
    </source>
</evidence>
<feature type="transmembrane region" description="Helical" evidence="9">
    <location>
        <begin position="100"/>
        <end position="121"/>
    </location>
</feature>
<dbReference type="EMBL" id="AP019307">
    <property type="protein sequence ID" value="BBH17670.1"/>
    <property type="molecule type" value="Genomic_DNA"/>
</dbReference>
<evidence type="ECO:0000256" key="3">
    <source>
        <dbReference type="ARBA" id="ARBA00022448"/>
    </source>
</evidence>
<evidence type="ECO:0000256" key="5">
    <source>
        <dbReference type="ARBA" id="ARBA00022989"/>
    </source>
</evidence>
<organism evidence="12 13">
    <name type="scientific">Nocardioides baekrokdamisoli</name>
    <dbReference type="NCBI Taxonomy" id="1804624"/>
    <lineage>
        <taxon>Bacteria</taxon>
        <taxon>Bacillati</taxon>
        <taxon>Actinomycetota</taxon>
        <taxon>Actinomycetes</taxon>
        <taxon>Propionibacteriales</taxon>
        <taxon>Nocardioidaceae</taxon>
        <taxon>Nocardioides</taxon>
    </lineage>
</organism>
<comment type="caution">
    <text evidence="10">Lacks conserved residue(s) required for the propagation of feature annotation.</text>
</comment>
<name>A0A3G9IF74_9ACTN</name>
<comment type="function">
    <text evidence="8">Part of the ABC transporter complex CysAWTP (TC 3.A.1.6.1) involved in sulfate/thiosulfate import. Probably responsible for the translocation of the substrate across the membrane.</text>
</comment>
<feature type="transmembrane region" description="Helical" evidence="9">
    <location>
        <begin position="133"/>
        <end position="151"/>
    </location>
</feature>
<reference evidence="12 13" key="1">
    <citation type="submission" date="2018-11" db="EMBL/GenBank/DDBJ databases">
        <title>Complete genome sequence of Nocardioides baekrokdamisoli strain KCTC 39748.</title>
        <authorList>
            <person name="Kang S.W."/>
            <person name="Lee K.C."/>
            <person name="Kim K.K."/>
            <person name="Kim J.S."/>
            <person name="Kim D.S."/>
            <person name="Ko S.H."/>
            <person name="Yang S.H."/>
            <person name="Shin Y.K."/>
            <person name="Lee J.S."/>
        </authorList>
    </citation>
    <scope>NUCLEOTIDE SEQUENCE [LARGE SCALE GENOMIC DNA]</scope>
    <source>
        <strain evidence="12 13">KCTC 39748</strain>
    </source>
</reference>
<keyword evidence="7 9" id="KW-0472">Membrane</keyword>
<dbReference type="PANTHER" id="PTHR30406">
    <property type="entry name" value="SULFATE TRANSPORT SYSTEM PERMEASE PROTEIN"/>
    <property type="match status" value="1"/>
</dbReference>
<dbReference type="CDD" id="cd06261">
    <property type="entry name" value="TM_PBP2"/>
    <property type="match status" value="1"/>
</dbReference>
<sequence length="276" mass="28409">MKVAYGPRPGLGRGPSLALGMVTLWVSLVVLIPLAAVVANAFGHGGSSFWHAVSNPEVVAALKLTVGLSVGAALVNAVAGVVIAWVLVRERFPGAKVLEFLVDLPFALPTIVTGVVMLGLYGVDSPLGVNLQGARAGLFVSLLFVTLPFTVRTVQPVLLNLDRDAELAANSLGASPATTFRRIVAPTLLPAVCTGLGLALARALGEYGSLVLISSNLPFKTEVASSLIYGKLQNADDPAATQQAAAIATVLLVAGVLLLIALAVIQRRAVRRGQAA</sequence>
<feature type="transmembrane region" description="Helical" evidence="9">
    <location>
        <begin position="183"/>
        <end position="204"/>
    </location>
</feature>
<dbReference type="Gene3D" id="1.10.3720.10">
    <property type="entry name" value="MetI-like"/>
    <property type="match status" value="1"/>
</dbReference>
<feature type="domain" description="ABC transmembrane type-1" evidence="11">
    <location>
        <begin position="62"/>
        <end position="262"/>
    </location>
</feature>
<dbReference type="NCBIfam" id="TIGR02139">
    <property type="entry name" value="permease_CysT"/>
    <property type="match status" value="1"/>
</dbReference>
<evidence type="ECO:0000259" key="11">
    <source>
        <dbReference type="PROSITE" id="PS50928"/>
    </source>
</evidence>
<evidence type="ECO:0000256" key="7">
    <source>
        <dbReference type="ARBA" id="ARBA00023136"/>
    </source>
</evidence>
<comment type="subunit">
    <text evidence="2">The complex is composed of two ATP-binding proteins (CysA), two transmembrane proteins (CysT and CysW) and a solute-binding protein (CysP).</text>
</comment>
<feature type="transmembrane region" description="Helical" evidence="9">
    <location>
        <begin position="21"/>
        <end position="42"/>
    </location>
</feature>
<keyword evidence="5 9" id="KW-1133">Transmembrane helix</keyword>
<keyword evidence="3 9" id="KW-0813">Transport</keyword>
<dbReference type="AlphaFoldDB" id="A0A3G9IF74"/>
<dbReference type="Pfam" id="PF00528">
    <property type="entry name" value="BPD_transp_1"/>
    <property type="match status" value="1"/>
</dbReference>
<feature type="transmembrane region" description="Helical" evidence="9">
    <location>
        <begin position="244"/>
        <end position="265"/>
    </location>
</feature>
<gene>
    <name evidence="12" type="primary">cysT</name>
    <name evidence="12" type="ORF">Back2_19570</name>
</gene>
<keyword evidence="4 9" id="KW-0812">Transmembrane</keyword>
<dbReference type="GO" id="GO:0015419">
    <property type="term" value="F:ABC-type sulfate transporter activity"/>
    <property type="evidence" value="ECO:0007669"/>
    <property type="project" value="UniProtKB-UniRule"/>
</dbReference>
<evidence type="ECO:0000256" key="2">
    <source>
        <dbReference type="ARBA" id="ARBA00011779"/>
    </source>
</evidence>
<dbReference type="InterPro" id="IPR005667">
    <property type="entry name" value="Sulph_transpt2"/>
</dbReference>
<proteinExistence type="inferred from homology"/>
<keyword evidence="13" id="KW-1185">Reference proteome</keyword>
<comment type="function">
    <text evidence="10">Part of the ABC transporter complex (TC 3.A.1.6.1) involved in sulfate/thiosulfate import.</text>
</comment>
<evidence type="ECO:0000256" key="6">
    <source>
        <dbReference type="ARBA" id="ARBA00023032"/>
    </source>
</evidence>
<dbReference type="InterPro" id="IPR000515">
    <property type="entry name" value="MetI-like"/>
</dbReference>
<dbReference type="Proteomes" id="UP000271573">
    <property type="component" value="Chromosome"/>
</dbReference>
<comment type="similarity">
    <text evidence="10">Belongs to the binding-protein-dependent transport system permease family. CysTW subfamily.</text>
</comment>
<evidence type="ECO:0000256" key="9">
    <source>
        <dbReference type="RuleBase" id="RU363032"/>
    </source>
</evidence>
<dbReference type="InterPro" id="IPR011865">
    <property type="entry name" value="CysT_permease"/>
</dbReference>
<evidence type="ECO:0000256" key="1">
    <source>
        <dbReference type="ARBA" id="ARBA00004141"/>
    </source>
</evidence>
<evidence type="ECO:0000256" key="10">
    <source>
        <dbReference type="RuleBase" id="RU366001"/>
    </source>
</evidence>
<dbReference type="RefSeq" id="WP_269461418.1">
    <property type="nucleotide sequence ID" value="NZ_AP019307.1"/>
</dbReference>
<evidence type="ECO:0000313" key="12">
    <source>
        <dbReference type="EMBL" id="BBH17670.1"/>
    </source>
</evidence>
<keyword evidence="6 10" id="KW-0764">Sulfate transport</keyword>
<protein>
    <recommendedName>
        <fullName evidence="10">Sulfate transport system permease protein CysT</fullName>
    </recommendedName>
</protein>
<comment type="subcellular location">
    <subcellularLocation>
        <location evidence="9">Cell membrane</location>
        <topology evidence="9">Multi-pass membrane protein</topology>
    </subcellularLocation>
    <subcellularLocation>
        <location evidence="1">Membrane</location>
        <topology evidence="1">Multi-pass membrane protein</topology>
    </subcellularLocation>
</comment>
<dbReference type="SUPFAM" id="SSF161098">
    <property type="entry name" value="MetI-like"/>
    <property type="match status" value="1"/>
</dbReference>